<evidence type="ECO:0000256" key="1">
    <source>
        <dbReference type="ARBA" id="ARBA00022741"/>
    </source>
</evidence>
<dbReference type="AlphaFoldDB" id="A0A5J4W228"/>
<dbReference type="Gene3D" id="3.40.50.300">
    <property type="entry name" value="P-loop containing nucleotide triphosphate hydrolases"/>
    <property type="match status" value="1"/>
</dbReference>
<evidence type="ECO:0000259" key="3">
    <source>
        <dbReference type="Pfam" id="PF00005"/>
    </source>
</evidence>
<dbReference type="GO" id="GO:0016020">
    <property type="term" value="C:membrane"/>
    <property type="evidence" value="ECO:0007669"/>
    <property type="project" value="TreeGrafter"/>
</dbReference>
<dbReference type="EMBL" id="SNRW01003920">
    <property type="protein sequence ID" value="KAA6388596.1"/>
    <property type="molecule type" value="Genomic_DNA"/>
</dbReference>
<dbReference type="GO" id="GO:0005524">
    <property type="term" value="F:ATP binding"/>
    <property type="evidence" value="ECO:0007669"/>
    <property type="project" value="UniProtKB-KW"/>
</dbReference>
<dbReference type="Proteomes" id="UP000324800">
    <property type="component" value="Unassembled WGS sequence"/>
</dbReference>
<keyword evidence="1" id="KW-0547">Nucleotide-binding</keyword>
<evidence type="ECO:0000256" key="2">
    <source>
        <dbReference type="ARBA" id="ARBA00022840"/>
    </source>
</evidence>
<proteinExistence type="predicted"/>
<dbReference type="GO" id="GO:0042626">
    <property type="term" value="F:ATPase-coupled transmembrane transporter activity"/>
    <property type="evidence" value="ECO:0007669"/>
    <property type="project" value="TreeGrafter"/>
</dbReference>
<evidence type="ECO:0000313" key="4">
    <source>
        <dbReference type="EMBL" id="KAA6388596.1"/>
    </source>
</evidence>
<gene>
    <name evidence="4" type="ORF">EZS28_015879</name>
</gene>
<dbReference type="Pfam" id="PF00005">
    <property type="entry name" value="ABC_tran"/>
    <property type="match status" value="1"/>
</dbReference>
<accession>A0A5J4W228</accession>
<protein>
    <submittedName>
        <fullName evidence="4">Putative Multidrug resistance-associated protein 1</fullName>
    </submittedName>
</protein>
<dbReference type="OrthoDB" id="6500128at2759"/>
<name>A0A5J4W228_9EUKA</name>
<dbReference type="InterPro" id="IPR003439">
    <property type="entry name" value="ABC_transporter-like_ATP-bd"/>
</dbReference>
<dbReference type="SUPFAM" id="SSF52540">
    <property type="entry name" value="P-loop containing nucleoside triphosphate hydrolases"/>
    <property type="match status" value="1"/>
</dbReference>
<feature type="domain" description="ABC transporter" evidence="3">
    <location>
        <begin position="42"/>
        <end position="196"/>
    </location>
</feature>
<dbReference type="InterPro" id="IPR050173">
    <property type="entry name" value="ABC_transporter_C-like"/>
</dbReference>
<keyword evidence="2" id="KW-0067">ATP-binding</keyword>
<dbReference type="GO" id="GO:0016887">
    <property type="term" value="F:ATP hydrolysis activity"/>
    <property type="evidence" value="ECO:0007669"/>
    <property type="project" value="InterPro"/>
</dbReference>
<organism evidence="4 5">
    <name type="scientific">Streblomastix strix</name>
    <dbReference type="NCBI Taxonomy" id="222440"/>
    <lineage>
        <taxon>Eukaryota</taxon>
        <taxon>Metamonada</taxon>
        <taxon>Preaxostyla</taxon>
        <taxon>Oxymonadida</taxon>
        <taxon>Streblomastigidae</taxon>
        <taxon>Streblomastix</taxon>
    </lineage>
</organism>
<evidence type="ECO:0000313" key="5">
    <source>
        <dbReference type="Proteomes" id="UP000324800"/>
    </source>
</evidence>
<dbReference type="InterPro" id="IPR027417">
    <property type="entry name" value="P-loop_NTPase"/>
</dbReference>
<dbReference type="PANTHER" id="PTHR24223">
    <property type="entry name" value="ATP-BINDING CASSETTE SUB-FAMILY C"/>
    <property type="match status" value="1"/>
</dbReference>
<sequence>MIMYVSKSKINSVDRTQNWPDSGHIQFDNVSFRYRSGIPYVFKDVSFDLKGGEKIGVCGRTGAGKSSILFALFRLDFLVKNDSNEVPNKCIFKIAGIDISKVELSLVRRSIAIISQDLILFTGTLRYNLDIEDISEDNEIWNVLGIVEMQEVVSALPLGLDIPVAEVGSNFSAGQRQLNCFENAILNSCKIQFLDEIKTIRCLQFST</sequence>
<comment type="caution">
    <text evidence="4">The sequence shown here is derived from an EMBL/GenBank/DDBJ whole genome shotgun (WGS) entry which is preliminary data.</text>
</comment>
<reference evidence="4 5" key="1">
    <citation type="submission" date="2019-03" db="EMBL/GenBank/DDBJ databases">
        <title>Single cell metagenomics reveals metabolic interactions within the superorganism composed of flagellate Streblomastix strix and complex community of Bacteroidetes bacteria on its surface.</title>
        <authorList>
            <person name="Treitli S.C."/>
            <person name="Kolisko M."/>
            <person name="Husnik F."/>
            <person name="Keeling P."/>
            <person name="Hampl V."/>
        </authorList>
    </citation>
    <scope>NUCLEOTIDE SEQUENCE [LARGE SCALE GENOMIC DNA]</scope>
    <source>
        <strain evidence="4">ST1C</strain>
    </source>
</reference>